<comment type="caution">
    <text evidence="4">The sequence shown here is derived from an EMBL/GenBank/DDBJ whole genome shotgun (WGS) entry which is preliminary data.</text>
</comment>
<dbReference type="Pfam" id="PF03133">
    <property type="entry name" value="TTL"/>
    <property type="match status" value="2"/>
</dbReference>
<dbReference type="PANTHER" id="PTHR12241">
    <property type="entry name" value="TUBULIN POLYGLUTAMYLASE"/>
    <property type="match status" value="1"/>
</dbReference>
<dbReference type="Proteomes" id="UP001430356">
    <property type="component" value="Unassembled WGS sequence"/>
</dbReference>
<dbReference type="GO" id="GO:0005524">
    <property type="term" value="F:ATP binding"/>
    <property type="evidence" value="ECO:0007669"/>
    <property type="project" value="UniProtKB-KW"/>
</dbReference>
<dbReference type="SUPFAM" id="SSF56059">
    <property type="entry name" value="Glutathione synthetase ATP-binding domain-like"/>
    <property type="match status" value="1"/>
</dbReference>
<keyword evidence="2" id="KW-0547">Nucleotide-binding</keyword>
<dbReference type="GO" id="GO:0000226">
    <property type="term" value="P:microtubule cytoskeleton organization"/>
    <property type="evidence" value="ECO:0007669"/>
    <property type="project" value="TreeGrafter"/>
</dbReference>
<keyword evidence="3" id="KW-0067">ATP-binding</keyword>
<dbReference type="AlphaFoldDB" id="A0AAW0EX25"/>
<evidence type="ECO:0000313" key="4">
    <source>
        <dbReference type="EMBL" id="KAK7197645.1"/>
    </source>
</evidence>
<proteinExistence type="predicted"/>
<dbReference type="EMBL" id="JAECZO010000114">
    <property type="protein sequence ID" value="KAK7197645.1"/>
    <property type="molecule type" value="Genomic_DNA"/>
</dbReference>
<keyword evidence="1 4" id="KW-0436">Ligase</keyword>
<evidence type="ECO:0000256" key="1">
    <source>
        <dbReference type="ARBA" id="ARBA00022598"/>
    </source>
</evidence>
<keyword evidence="5" id="KW-1185">Reference proteome</keyword>
<dbReference type="InterPro" id="IPR004344">
    <property type="entry name" value="TTL/TTLL_fam"/>
</dbReference>
<dbReference type="GO" id="GO:0070740">
    <property type="term" value="F:tubulin-glutamic acid ligase activity"/>
    <property type="evidence" value="ECO:0007669"/>
    <property type="project" value="TreeGrafter"/>
</dbReference>
<dbReference type="Gene3D" id="3.30.470.20">
    <property type="entry name" value="ATP-grasp fold, B domain"/>
    <property type="match status" value="1"/>
</dbReference>
<name>A0AAW0EX25_9TRYP</name>
<protein>
    <submittedName>
        <fullName evidence="4">Tubulin-tyrosine ligase family</fullName>
    </submittedName>
</protein>
<reference evidence="4 5" key="1">
    <citation type="journal article" date="2021" name="MBio">
        <title>A New Model Trypanosomatid, Novymonas esmeraldas: Genomic Perception of Its 'Candidatus Pandoraea novymonadis' Endosymbiont.</title>
        <authorList>
            <person name="Zakharova A."/>
            <person name="Saura A."/>
            <person name="Butenko A."/>
            <person name="Podesvova L."/>
            <person name="Warmusova S."/>
            <person name="Kostygov A.Y."/>
            <person name="Nenarokova A."/>
            <person name="Lukes J."/>
            <person name="Opperdoes F.R."/>
            <person name="Yurchenko V."/>
        </authorList>
    </citation>
    <scope>NUCLEOTIDE SEQUENCE [LARGE SCALE GENOMIC DNA]</scope>
    <source>
        <strain evidence="4 5">E262AT.01</strain>
    </source>
</reference>
<accession>A0AAW0EX25</accession>
<organism evidence="4 5">
    <name type="scientific">Novymonas esmeraldas</name>
    <dbReference type="NCBI Taxonomy" id="1808958"/>
    <lineage>
        <taxon>Eukaryota</taxon>
        <taxon>Discoba</taxon>
        <taxon>Euglenozoa</taxon>
        <taxon>Kinetoplastea</taxon>
        <taxon>Metakinetoplastina</taxon>
        <taxon>Trypanosomatida</taxon>
        <taxon>Trypanosomatidae</taxon>
        <taxon>Novymonas</taxon>
    </lineage>
</organism>
<dbReference type="PROSITE" id="PS51221">
    <property type="entry name" value="TTL"/>
    <property type="match status" value="1"/>
</dbReference>
<evidence type="ECO:0000313" key="5">
    <source>
        <dbReference type="Proteomes" id="UP001430356"/>
    </source>
</evidence>
<evidence type="ECO:0000256" key="3">
    <source>
        <dbReference type="ARBA" id="ARBA00022840"/>
    </source>
</evidence>
<dbReference type="PANTHER" id="PTHR12241:SF147">
    <property type="entry name" value="TUBULIN POLYGLUTAMYLASE TTLL7"/>
    <property type="match status" value="1"/>
</dbReference>
<gene>
    <name evidence="4" type="ORF">NESM_000715900</name>
</gene>
<dbReference type="GO" id="GO:0036064">
    <property type="term" value="C:ciliary basal body"/>
    <property type="evidence" value="ECO:0007669"/>
    <property type="project" value="TreeGrafter"/>
</dbReference>
<evidence type="ECO:0000256" key="2">
    <source>
        <dbReference type="ARBA" id="ARBA00022741"/>
    </source>
</evidence>
<sequence>MHHGDESAHPTASATPAAASSDSVVVDCHRTRYHVVRAAVRLIGWVVDDTDTQETVPATFHGVSLVSHTCAAPAPHAAQVLWVDKSVVRSTVAGLACHQRLNHFAAMNVIARKAQLFRRLMQLSRLHAEADDTRRRRGSSSSSCADLIDGLTTAAAAVSSSLKHFFDVSVPPSYSSITELGRLAAFQREWVASQPPYFIIKPNTGCEGRGIRITATPEADLSEAERADRKSECVVQLYVDRPLLMGGRKFDLRLYVLLLSVVPQPPQSRSRRAAAAAADDDVGGARAVEDVPRDVRGVELYVHREGLVRLCVEPYAPPTEVNCRDARRHLSNYAVNRDSALYVPPNHDDGDAAAPQAVAVEGSKRSLAALAAFIDSLGTAGGWPRVRRSIDECIALTILSGVEVLRRELIGAGGARGYRADGRGCFELLGFDVMLREADLRPVLMEVNHSPSLFCDTAFDFSVKSTVLADTLRLVATRMPPWAHHEGDPQRYAARMAGAATAQWGQHAEAPFGFRAVLPHYAPGDGAGGAAAQDWHPEERAAQQRLVELSKRLP</sequence>
<dbReference type="GO" id="GO:0015631">
    <property type="term" value="F:tubulin binding"/>
    <property type="evidence" value="ECO:0007669"/>
    <property type="project" value="TreeGrafter"/>
</dbReference>